<dbReference type="RefSeq" id="WP_145303142.1">
    <property type="nucleotide sequence ID" value="NZ_CP036299.1"/>
</dbReference>
<dbReference type="GO" id="GO:0048034">
    <property type="term" value="P:heme O biosynthetic process"/>
    <property type="evidence" value="ECO:0007669"/>
    <property type="project" value="UniProtKB-UniRule"/>
</dbReference>
<comment type="function">
    <text evidence="9">Converts heme B (protoheme IX) to heme O by substitution of the vinyl group on carbon 2 of heme B porphyrin ring with a hydroxyethyl farnesyl side group.</text>
</comment>
<feature type="transmembrane region" description="Helical" evidence="9">
    <location>
        <begin position="44"/>
        <end position="61"/>
    </location>
</feature>
<dbReference type="InterPro" id="IPR044878">
    <property type="entry name" value="UbiA_sf"/>
</dbReference>
<organism evidence="10 11">
    <name type="scientific">Planctopirus ephydatiae</name>
    <dbReference type="NCBI Taxonomy" id="2528019"/>
    <lineage>
        <taxon>Bacteria</taxon>
        <taxon>Pseudomonadati</taxon>
        <taxon>Planctomycetota</taxon>
        <taxon>Planctomycetia</taxon>
        <taxon>Planctomycetales</taxon>
        <taxon>Planctomycetaceae</taxon>
        <taxon>Planctopirus</taxon>
    </lineage>
</organism>
<keyword evidence="11" id="KW-1185">Reference proteome</keyword>
<comment type="pathway">
    <text evidence="9">Porphyrin-containing compound metabolism; heme O biosynthesis; heme O from protoheme: step 1/1.</text>
</comment>
<dbReference type="NCBIfam" id="TIGR01473">
    <property type="entry name" value="cyoE_ctaB"/>
    <property type="match status" value="1"/>
</dbReference>
<protein>
    <recommendedName>
        <fullName evidence="9">Protoheme IX farnesyltransferase</fullName>
        <ecNumber evidence="9">2.5.1.141</ecNumber>
    </recommendedName>
    <alternativeName>
        <fullName evidence="9">Heme B farnesyltransferase</fullName>
    </alternativeName>
    <alternativeName>
        <fullName evidence="9">Heme O synthase</fullName>
    </alternativeName>
</protein>
<evidence type="ECO:0000256" key="5">
    <source>
        <dbReference type="ARBA" id="ARBA00022989"/>
    </source>
</evidence>
<dbReference type="HAMAP" id="MF_00154">
    <property type="entry name" value="CyoE_CtaB"/>
    <property type="match status" value="1"/>
</dbReference>
<dbReference type="AlphaFoldDB" id="A0A518GT44"/>
<keyword evidence="5 9" id="KW-1133">Transmembrane helix</keyword>
<keyword evidence="6 9" id="KW-0350">Heme biosynthesis</keyword>
<comment type="miscellaneous">
    <text evidence="9">Carbon 2 of the heme B porphyrin ring is defined according to the Fischer nomenclature.</text>
</comment>
<evidence type="ECO:0000256" key="6">
    <source>
        <dbReference type="ARBA" id="ARBA00023133"/>
    </source>
</evidence>
<feature type="transmembrane region" description="Helical" evidence="9">
    <location>
        <begin position="263"/>
        <end position="283"/>
    </location>
</feature>
<feature type="transmembrane region" description="Helical" evidence="9">
    <location>
        <begin position="236"/>
        <end position="257"/>
    </location>
</feature>
<comment type="subcellular location">
    <subcellularLocation>
        <location evidence="9">Cell membrane</location>
        <topology evidence="9">Multi-pass membrane protein</topology>
    </subcellularLocation>
    <subcellularLocation>
        <location evidence="1">Membrane</location>
        <topology evidence="1">Multi-pass membrane protein</topology>
    </subcellularLocation>
</comment>
<feature type="transmembrane region" description="Helical" evidence="9">
    <location>
        <begin position="166"/>
        <end position="185"/>
    </location>
</feature>
<evidence type="ECO:0000256" key="4">
    <source>
        <dbReference type="ARBA" id="ARBA00022692"/>
    </source>
</evidence>
<feature type="transmembrane region" description="Helical" evidence="9">
    <location>
        <begin position="141"/>
        <end position="159"/>
    </location>
</feature>
<reference evidence="10 11" key="1">
    <citation type="submission" date="2019-02" db="EMBL/GenBank/DDBJ databases">
        <title>Deep-cultivation of Planctomycetes and their phenomic and genomic characterization uncovers novel biology.</title>
        <authorList>
            <person name="Wiegand S."/>
            <person name="Jogler M."/>
            <person name="Boedeker C."/>
            <person name="Pinto D."/>
            <person name="Vollmers J."/>
            <person name="Rivas-Marin E."/>
            <person name="Kohn T."/>
            <person name="Peeters S.H."/>
            <person name="Heuer A."/>
            <person name="Rast P."/>
            <person name="Oberbeckmann S."/>
            <person name="Bunk B."/>
            <person name="Jeske O."/>
            <person name="Meyerdierks A."/>
            <person name="Storesund J.E."/>
            <person name="Kallscheuer N."/>
            <person name="Luecker S."/>
            <person name="Lage O.M."/>
            <person name="Pohl T."/>
            <person name="Merkel B.J."/>
            <person name="Hornburger P."/>
            <person name="Mueller R.-W."/>
            <person name="Bruemmer F."/>
            <person name="Labrenz M."/>
            <person name="Spormann A.M."/>
            <person name="Op den Camp H."/>
            <person name="Overmann J."/>
            <person name="Amann R."/>
            <person name="Jetten M.S.M."/>
            <person name="Mascher T."/>
            <person name="Medema M.H."/>
            <person name="Devos D.P."/>
            <person name="Kaster A.-K."/>
            <person name="Ovreas L."/>
            <person name="Rohde M."/>
            <person name="Galperin M.Y."/>
            <person name="Jogler C."/>
        </authorList>
    </citation>
    <scope>NUCLEOTIDE SEQUENCE [LARGE SCALE GENOMIC DNA]</scope>
    <source>
        <strain evidence="10 11">Spb1</strain>
    </source>
</reference>
<dbReference type="GO" id="GO:0008495">
    <property type="term" value="F:protoheme IX farnesyltransferase activity"/>
    <property type="evidence" value="ECO:0007669"/>
    <property type="project" value="UniProtKB-UniRule"/>
</dbReference>
<gene>
    <name evidence="9 10" type="primary">ctaB</name>
    <name evidence="10" type="ORF">Spb1_37120</name>
</gene>
<keyword evidence="3 9" id="KW-0808">Transferase</keyword>
<comment type="catalytic activity">
    <reaction evidence="8 9">
        <text>heme b + (2E,6E)-farnesyl diphosphate + H2O = Fe(II)-heme o + diphosphate</text>
        <dbReference type="Rhea" id="RHEA:28070"/>
        <dbReference type="ChEBI" id="CHEBI:15377"/>
        <dbReference type="ChEBI" id="CHEBI:33019"/>
        <dbReference type="ChEBI" id="CHEBI:60344"/>
        <dbReference type="ChEBI" id="CHEBI:60530"/>
        <dbReference type="ChEBI" id="CHEBI:175763"/>
        <dbReference type="EC" id="2.5.1.141"/>
    </reaction>
</comment>
<feature type="transmembrane region" description="Helical" evidence="9">
    <location>
        <begin position="73"/>
        <end position="92"/>
    </location>
</feature>
<dbReference type="InterPro" id="IPR000537">
    <property type="entry name" value="UbiA_prenyltransferase"/>
</dbReference>
<dbReference type="Proteomes" id="UP000315349">
    <property type="component" value="Chromosome"/>
</dbReference>
<keyword evidence="2 9" id="KW-1003">Cell membrane</keyword>
<dbReference type="EC" id="2.5.1.141" evidence="9"/>
<dbReference type="Pfam" id="PF01040">
    <property type="entry name" value="UbiA"/>
    <property type="match status" value="1"/>
</dbReference>
<evidence type="ECO:0000256" key="2">
    <source>
        <dbReference type="ARBA" id="ARBA00022475"/>
    </source>
</evidence>
<dbReference type="PROSITE" id="PS00943">
    <property type="entry name" value="UBIA"/>
    <property type="match status" value="1"/>
</dbReference>
<evidence type="ECO:0000313" key="10">
    <source>
        <dbReference type="EMBL" id="QDV31767.1"/>
    </source>
</evidence>
<evidence type="ECO:0000313" key="11">
    <source>
        <dbReference type="Proteomes" id="UP000315349"/>
    </source>
</evidence>
<evidence type="ECO:0000256" key="7">
    <source>
        <dbReference type="ARBA" id="ARBA00023136"/>
    </source>
</evidence>
<accession>A0A518GT44</accession>
<evidence type="ECO:0000256" key="3">
    <source>
        <dbReference type="ARBA" id="ARBA00022679"/>
    </source>
</evidence>
<dbReference type="GO" id="GO:0005886">
    <property type="term" value="C:plasma membrane"/>
    <property type="evidence" value="ECO:0007669"/>
    <property type="project" value="UniProtKB-SubCell"/>
</dbReference>
<comment type="similarity">
    <text evidence="9">Belongs to the UbiA prenyltransferase family. Protoheme IX farnesyltransferase subfamily.</text>
</comment>
<dbReference type="InterPro" id="IPR030470">
    <property type="entry name" value="UbiA_prenylTrfase_CS"/>
</dbReference>
<evidence type="ECO:0000256" key="1">
    <source>
        <dbReference type="ARBA" id="ARBA00004141"/>
    </source>
</evidence>
<feature type="transmembrane region" description="Helical" evidence="9">
    <location>
        <begin position="295"/>
        <end position="312"/>
    </location>
</feature>
<evidence type="ECO:0000256" key="9">
    <source>
        <dbReference type="HAMAP-Rule" id="MF_00154"/>
    </source>
</evidence>
<dbReference type="OrthoDB" id="9814417at2"/>
<dbReference type="PANTHER" id="PTHR43448:SF2">
    <property type="entry name" value="PROTOHEME IX FARNESYLTRANSFERASE, MITOCHONDRIAL"/>
    <property type="match status" value="1"/>
</dbReference>
<feature type="transmembrane region" description="Helical" evidence="9">
    <location>
        <begin position="191"/>
        <end position="215"/>
    </location>
</feature>
<dbReference type="CDD" id="cd13957">
    <property type="entry name" value="PT_UbiA_Cox10"/>
    <property type="match status" value="1"/>
</dbReference>
<dbReference type="EMBL" id="CP036299">
    <property type="protein sequence ID" value="QDV31767.1"/>
    <property type="molecule type" value="Genomic_DNA"/>
</dbReference>
<sequence length="326" mass="35067">MSQNSPLLPNSSIPQHSSQSIVLDETRIDALGSRLADWLAISKPRIAVMVLITVTVGYTLAPRENWDWAVLLWTWAGVALVSTASSALNQWLEQETDSRMRRTRNRPLPAGRMSPWEALGVGLLMGSAGCTMLVAMVNIQTAILTAATWALYVGVYTPLKRVSPICTAVGAIPGALPPVIGWAAAGANLDLASFSLFAILFLWQFPHFMAIAWKYRDEYLLAGLKMLPMGLPKPHVTGLIATAYATILIPISLLPVVAGVGGMTYFVLAIVLGLGYLAASIAFAWHERPATARRLILVSIVYLPLVLLALVGDHLGLLSMSSSAIN</sequence>
<keyword evidence="7 9" id="KW-0472">Membrane</keyword>
<dbReference type="InterPro" id="IPR006369">
    <property type="entry name" value="Protohaem_IX_farnesylTrfase"/>
</dbReference>
<name>A0A518GT44_9PLAN</name>
<dbReference type="UniPathway" id="UPA00834">
    <property type="reaction ID" value="UER00712"/>
</dbReference>
<dbReference type="KEGG" id="peh:Spb1_37120"/>
<dbReference type="Gene3D" id="1.10.357.140">
    <property type="entry name" value="UbiA prenyltransferase"/>
    <property type="match status" value="1"/>
</dbReference>
<dbReference type="PANTHER" id="PTHR43448">
    <property type="entry name" value="PROTOHEME IX FARNESYLTRANSFERASE, MITOCHONDRIAL"/>
    <property type="match status" value="1"/>
</dbReference>
<evidence type="ECO:0000256" key="8">
    <source>
        <dbReference type="ARBA" id="ARBA00047690"/>
    </source>
</evidence>
<keyword evidence="4 9" id="KW-0812">Transmembrane</keyword>
<proteinExistence type="inferred from homology"/>